<sequence length="127" mass="13163">MIISGHGDEGGFIFGEFAPEIDVSALSNGHLSAEAIGARANLPETVVISTACGTGGKAFASAFLDGGSSAYIAPEGYPDGADAALFVHRLMHGMLRAGRPLEDAFRLAQVTDEPECRFTLYGGESRG</sequence>
<dbReference type="EMBL" id="JBHTJO010000001">
    <property type="protein sequence ID" value="MFD0985625.1"/>
    <property type="molecule type" value="Genomic_DNA"/>
</dbReference>
<keyword evidence="2" id="KW-1185">Reference proteome</keyword>
<proteinExistence type="predicted"/>
<protein>
    <recommendedName>
        <fullName evidence="3">CHAT domain-containing protein</fullName>
    </recommendedName>
</protein>
<evidence type="ECO:0000313" key="2">
    <source>
        <dbReference type="Proteomes" id="UP001597102"/>
    </source>
</evidence>
<comment type="caution">
    <text evidence="1">The sequence shown here is derived from an EMBL/GenBank/DDBJ whole genome shotgun (WGS) entry which is preliminary data.</text>
</comment>
<dbReference type="RefSeq" id="WP_379084253.1">
    <property type="nucleotide sequence ID" value="NZ_JBHTJO010000001.1"/>
</dbReference>
<evidence type="ECO:0008006" key="3">
    <source>
        <dbReference type="Google" id="ProtNLM"/>
    </source>
</evidence>
<accession>A0ABW3J6W9</accession>
<evidence type="ECO:0000313" key="1">
    <source>
        <dbReference type="EMBL" id="MFD0985625.1"/>
    </source>
</evidence>
<name>A0ABW3J6W9_9HYPH</name>
<organism evidence="1 2">
    <name type="scientific">Methyloligella solikamskensis</name>
    <dbReference type="NCBI Taxonomy" id="1177756"/>
    <lineage>
        <taxon>Bacteria</taxon>
        <taxon>Pseudomonadati</taxon>
        <taxon>Pseudomonadota</taxon>
        <taxon>Alphaproteobacteria</taxon>
        <taxon>Hyphomicrobiales</taxon>
        <taxon>Hyphomicrobiaceae</taxon>
        <taxon>Methyloligella</taxon>
    </lineage>
</organism>
<reference evidence="2" key="1">
    <citation type="journal article" date="2019" name="Int. J. Syst. Evol. Microbiol.">
        <title>The Global Catalogue of Microorganisms (GCM) 10K type strain sequencing project: providing services to taxonomists for standard genome sequencing and annotation.</title>
        <authorList>
            <consortium name="The Broad Institute Genomics Platform"/>
            <consortium name="The Broad Institute Genome Sequencing Center for Infectious Disease"/>
            <person name="Wu L."/>
            <person name="Ma J."/>
        </authorList>
    </citation>
    <scope>NUCLEOTIDE SEQUENCE [LARGE SCALE GENOMIC DNA]</scope>
    <source>
        <strain evidence="2">CCUG 61697</strain>
    </source>
</reference>
<gene>
    <name evidence="1" type="ORF">ACFQ2F_00755</name>
</gene>
<dbReference type="Proteomes" id="UP001597102">
    <property type="component" value="Unassembled WGS sequence"/>
</dbReference>